<feature type="region of interest" description="Disordered" evidence="1">
    <location>
        <begin position="421"/>
        <end position="499"/>
    </location>
</feature>
<feature type="region of interest" description="Disordered" evidence="1">
    <location>
        <begin position="122"/>
        <end position="141"/>
    </location>
</feature>
<sequence>MRERLRLVRVAQLMVAEGTLDEEAPLRVLSDILGAMAVDEVEAHWEVVEALLNAEGAANSRGELSSRSKLIFVQAMKDLKVRSVAYRNEALVARVMAMWSNLLSLTERSGLNVKGNFREIDPTDVEMSRNDTQDKESPQNSIDKVETFGHELQKFERMIRTRELTDEERNSLLGSVKELLEIMESKSFSGERLDPGGNLIENRDEMFCLFSEKTHLLNRQLEDPLFRRQVLVEIALTIDRVDENNETGNLAVAELRQRTDILFHQTTSPGDQFSAVVASALQLDEEWRSWRPDFKSFEKPRFEFPMRDGGPLKRKRVSSMNVSSVFGSDPETESLFWSWAPHSFQSRDQQLSNPERLTVLSSQKRLDRVREEVEEEEDMKSKNSKPFVWQTMRLLAREDFGSLPRLSNVNGDLEAFLTDGERSALGPHPNEEEDVMEIGNGGQPLGEEEYSEASAESHPLQTTEHPQTFNTGNHESCQDDSVQTMNREWGEMSTTTANQ</sequence>
<dbReference type="GO" id="GO:0006406">
    <property type="term" value="P:mRNA export from nucleus"/>
    <property type="evidence" value="ECO:0007669"/>
    <property type="project" value="TreeGrafter"/>
</dbReference>
<dbReference type="PANTHER" id="PTHR13265:SF0">
    <property type="entry name" value="HPR1"/>
    <property type="match status" value="1"/>
</dbReference>
<organism evidence="2">
    <name type="scientific">Compsopogon caeruleus</name>
    <dbReference type="NCBI Taxonomy" id="31354"/>
    <lineage>
        <taxon>Eukaryota</taxon>
        <taxon>Rhodophyta</taxon>
        <taxon>Compsopogonophyceae</taxon>
        <taxon>Compsopogonales</taxon>
        <taxon>Compsopogonaceae</taxon>
        <taxon>Compsopogon</taxon>
    </lineage>
</organism>
<dbReference type="EMBL" id="HBGH01005676">
    <property type="protein sequence ID" value="CAD9231000.1"/>
    <property type="molecule type" value="Transcribed_RNA"/>
</dbReference>
<protein>
    <submittedName>
        <fullName evidence="2">Uncharacterized protein</fullName>
    </submittedName>
</protein>
<dbReference type="PANTHER" id="PTHR13265">
    <property type="entry name" value="THO COMPLEX SUBUNIT 1"/>
    <property type="match status" value="1"/>
</dbReference>
<reference evidence="2" key="1">
    <citation type="submission" date="2021-01" db="EMBL/GenBank/DDBJ databases">
        <authorList>
            <person name="Corre E."/>
            <person name="Pelletier E."/>
            <person name="Niang G."/>
            <person name="Scheremetjew M."/>
            <person name="Finn R."/>
            <person name="Kale V."/>
            <person name="Holt S."/>
            <person name="Cochrane G."/>
            <person name="Meng A."/>
            <person name="Brown T."/>
            <person name="Cohen L."/>
        </authorList>
    </citation>
    <scope>NUCLEOTIDE SEQUENCE</scope>
    <source>
        <strain evidence="2">SAG 36.94</strain>
    </source>
</reference>
<feature type="compositionally biased region" description="Polar residues" evidence="1">
    <location>
        <begin position="459"/>
        <end position="499"/>
    </location>
</feature>
<accession>A0A7S1TAY0</accession>
<proteinExistence type="predicted"/>
<gene>
    <name evidence="2" type="ORF">CCAE0312_LOCUS3054</name>
</gene>
<dbReference type="InterPro" id="IPR021861">
    <property type="entry name" value="THO_THOC1"/>
</dbReference>
<dbReference type="GO" id="GO:0000445">
    <property type="term" value="C:THO complex part of transcription export complex"/>
    <property type="evidence" value="ECO:0007669"/>
    <property type="project" value="TreeGrafter"/>
</dbReference>
<evidence type="ECO:0000256" key="1">
    <source>
        <dbReference type="SAM" id="MobiDB-lite"/>
    </source>
</evidence>
<name>A0A7S1TAY0_9RHOD</name>
<dbReference type="AlphaFoldDB" id="A0A7S1TAY0"/>
<evidence type="ECO:0000313" key="2">
    <source>
        <dbReference type="EMBL" id="CAD9231000.1"/>
    </source>
</evidence>